<name>A0ABP2GMW3_ACIRA</name>
<dbReference type="InterPro" id="IPR043128">
    <property type="entry name" value="Rev_trsase/Diguanyl_cyclase"/>
</dbReference>
<evidence type="ECO:0000313" key="4">
    <source>
        <dbReference type="EMBL" id="EET83085.1"/>
    </source>
</evidence>
<evidence type="ECO:0000259" key="3">
    <source>
        <dbReference type="PROSITE" id="PS50887"/>
    </source>
</evidence>
<evidence type="ECO:0000256" key="2">
    <source>
        <dbReference type="ARBA" id="ARBA00034247"/>
    </source>
</evidence>
<keyword evidence="5" id="KW-1185">Reference proteome</keyword>
<dbReference type="Gene3D" id="3.30.450.40">
    <property type="match status" value="1"/>
</dbReference>
<dbReference type="InterPro" id="IPR029016">
    <property type="entry name" value="GAF-like_dom_sf"/>
</dbReference>
<dbReference type="SMART" id="SM00267">
    <property type="entry name" value="GGDEF"/>
    <property type="match status" value="1"/>
</dbReference>
<organism evidence="4 5">
    <name type="scientific">Acinetobacter radioresistens SK82</name>
    <dbReference type="NCBI Taxonomy" id="596318"/>
    <lineage>
        <taxon>Bacteria</taxon>
        <taxon>Pseudomonadati</taxon>
        <taxon>Pseudomonadota</taxon>
        <taxon>Gammaproteobacteria</taxon>
        <taxon>Moraxellales</taxon>
        <taxon>Moraxellaceae</taxon>
        <taxon>Acinetobacter</taxon>
    </lineage>
</organism>
<protein>
    <recommendedName>
        <fullName evidence="1">diguanylate cyclase</fullName>
        <ecNumber evidence="1">2.7.7.65</ecNumber>
    </recommendedName>
</protein>
<sequence length="314" mass="35441">MINGFNYKSFEEAGQAVLHYLHAHLGFNLWMITRVEGKNWIILQCEDHGYNVKQGQVLNWTDTLCSQMVTETVPRIVPRSRDIPLYANAPINKQVNIEAYIGQPLLNEDGSLFGTLCAVDPQPQPESILQYAEMIELFAQLLSYILQTELRENEKIRQHERLEAEALRDSLTELYNRRAWNNLVTAEEDRCKRHGHPASILIVDLNNLKIVNDSLGHTSGDELIQKTASVLRASVRRKDIVARLGGDEFGILSIENDQEGALALFHRIQEAFKEAGIDAAIGVASRRPHHGLNKAAIAADKNMFEHKRSGKTKT</sequence>
<dbReference type="EMBL" id="ACVR01000025">
    <property type="protein sequence ID" value="EET83085.1"/>
    <property type="molecule type" value="Genomic_DNA"/>
</dbReference>
<feature type="domain" description="GGDEF" evidence="3">
    <location>
        <begin position="196"/>
        <end position="314"/>
    </location>
</feature>
<dbReference type="EC" id="2.7.7.65" evidence="1"/>
<dbReference type="Pfam" id="PF00990">
    <property type="entry name" value="GGDEF"/>
    <property type="match status" value="1"/>
</dbReference>
<dbReference type="SUPFAM" id="SSF55781">
    <property type="entry name" value="GAF domain-like"/>
    <property type="match status" value="1"/>
</dbReference>
<dbReference type="PROSITE" id="PS50887">
    <property type="entry name" value="GGDEF"/>
    <property type="match status" value="1"/>
</dbReference>
<dbReference type="InterPro" id="IPR029787">
    <property type="entry name" value="Nucleotide_cyclase"/>
</dbReference>
<dbReference type="CDD" id="cd01949">
    <property type="entry name" value="GGDEF"/>
    <property type="match status" value="1"/>
</dbReference>
<dbReference type="SUPFAM" id="SSF55073">
    <property type="entry name" value="Nucleotide cyclase"/>
    <property type="match status" value="1"/>
</dbReference>
<dbReference type="Gene3D" id="3.30.70.270">
    <property type="match status" value="1"/>
</dbReference>
<dbReference type="PANTHER" id="PTHR45138:SF9">
    <property type="entry name" value="DIGUANYLATE CYCLASE DGCM-RELATED"/>
    <property type="match status" value="1"/>
</dbReference>
<dbReference type="Proteomes" id="UP000018419">
    <property type="component" value="Unassembled WGS sequence"/>
</dbReference>
<dbReference type="RefSeq" id="WP_005014374.1">
    <property type="nucleotide sequence ID" value="NZ_ACVR01000025.1"/>
</dbReference>
<evidence type="ECO:0000256" key="1">
    <source>
        <dbReference type="ARBA" id="ARBA00012528"/>
    </source>
</evidence>
<dbReference type="InterPro" id="IPR003018">
    <property type="entry name" value="GAF"/>
</dbReference>
<dbReference type="InterPro" id="IPR050469">
    <property type="entry name" value="Diguanylate_Cyclase"/>
</dbReference>
<comment type="catalytic activity">
    <reaction evidence="2">
        <text>2 GTP = 3',3'-c-di-GMP + 2 diphosphate</text>
        <dbReference type="Rhea" id="RHEA:24898"/>
        <dbReference type="ChEBI" id="CHEBI:33019"/>
        <dbReference type="ChEBI" id="CHEBI:37565"/>
        <dbReference type="ChEBI" id="CHEBI:58805"/>
        <dbReference type="EC" id="2.7.7.65"/>
    </reaction>
</comment>
<dbReference type="NCBIfam" id="TIGR00254">
    <property type="entry name" value="GGDEF"/>
    <property type="match status" value="1"/>
</dbReference>
<dbReference type="PANTHER" id="PTHR45138">
    <property type="entry name" value="REGULATORY COMPONENTS OF SENSORY TRANSDUCTION SYSTEM"/>
    <property type="match status" value="1"/>
</dbReference>
<gene>
    <name evidence="4" type="ORF">ACIRA0001_3156</name>
</gene>
<proteinExistence type="predicted"/>
<comment type="caution">
    <text evidence="4">The sequence shown here is derived from an EMBL/GenBank/DDBJ whole genome shotgun (WGS) entry which is preliminary data.</text>
</comment>
<dbReference type="Pfam" id="PF01590">
    <property type="entry name" value="GAF"/>
    <property type="match status" value="1"/>
</dbReference>
<accession>A0ABP2GMW3</accession>
<dbReference type="InterPro" id="IPR000160">
    <property type="entry name" value="GGDEF_dom"/>
</dbReference>
<evidence type="ECO:0000313" key="5">
    <source>
        <dbReference type="Proteomes" id="UP000018419"/>
    </source>
</evidence>
<reference evidence="4 5" key="1">
    <citation type="submission" date="2009-07" db="EMBL/GenBank/DDBJ databases">
        <authorList>
            <person name="Madupu R."/>
            <person name="Durkin A.S."/>
            <person name="Torralba M."/>
            <person name="Methe B."/>
            <person name="Sutton G.G."/>
            <person name="Strausberg R.L."/>
            <person name="Nelson K.E."/>
        </authorList>
    </citation>
    <scope>NUCLEOTIDE SEQUENCE [LARGE SCALE GENOMIC DNA]</scope>
    <source>
        <strain evidence="4 5">SK82</strain>
    </source>
</reference>